<keyword evidence="2" id="KW-1133">Transmembrane helix</keyword>
<protein>
    <submittedName>
        <fullName evidence="3">Uncharacterized protein</fullName>
    </submittedName>
</protein>
<accession>A0A2J5HKX3</accession>
<dbReference type="OrthoDB" id="18530at2759"/>
<proteinExistence type="predicted"/>
<feature type="transmembrane region" description="Helical" evidence="2">
    <location>
        <begin position="337"/>
        <end position="358"/>
    </location>
</feature>
<evidence type="ECO:0000313" key="3">
    <source>
        <dbReference type="EMBL" id="PLN77805.1"/>
    </source>
</evidence>
<evidence type="ECO:0000256" key="2">
    <source>
        <dbReference type="SAM" id="Phobius"/>
    </source>
</evidence>
<feature type="region of interest" description="Disordered" evidence="1">
    <location>
        <begin position="135"/>
        <end position="176"/>
    </location>
</feature>
<feature type="region of interest" description="Disordered" evidence="1">
    <location>
        <begin position="258"/>
        <end position="285"/>
    </location>
</feature>
<dbReference type="PANTHER" id="PTHR40368">
    <property type="entry name" value="YALI0F14399P"/>
    <property type="match status" value="1"/>
</dbReference>
<evidence type="ECO:0000256" key="1">
    <source>
        <dbReference type="SAM" id="MobiDB-lite"/>
    </source>
</evidence>
<sequence>MHGLSSGRSIVNAPIAFSYGLMASLLVVPGAVAVAGGGGGDLANSRAGYTYGQPMPVTCLNRTIDSGEHITDDLGKLQYIPFPTCSETFLPLALRYGVTETINCTIDPVPDELYHLLEYYVHSDVPMACRVPTAPLITPRRGPSPGHTGDDDDEPDAMSALGQLNSGEGGSGPSYTPITFGVQGTLQRSHLHLWTDMNVLLHNIDSVHDGSDKKKKSKKEHKKNKKNKNKNRPGFVVAGTAYSIPEFEESLLHAEIPAAPAQKQKKDSDGGVGSEKEAAAVAENARDPWTAGHGTKVVRGEPLTFTFHVSWVEGGRGIGWPSASAIEGGGEDKSSGFFSRVFFFALAASVGALLALYYERNVARRRGGWRGDGILGAIPGRAKSGSVGITYGNAGRINGYGGYSSAGAGVGVGNTGSTSGVVGNGYGGMMSGKRD</sequence>
<dbReference type="AlphaFoldDB" id="A0A2J5HKX3"/>
<feature type="compositionally biased region" description="Basic residues" evidence="1">
    <location>
        <begin position="213"/>
        <end position="231"/>
    </location>
</feature>
<dbReference type="Proteomes" id="UP000235023">
    <property type="component" value="Unassembled WGS sequence"/>
</dbReference>
<dbReference type="EMBL" id="KZ559588">
    <property type="protein sequence ID" value="PLN77805.1"/>
    <property type="molecule type" value="Genomic_DNA"/>
</dbReference>
<evidence type="ECO:0000313" key="4">
    <source>
        <dbReference type="Proteomes" id="UP000235023"/>
    </source>
</evidence>
<keyword evidence="2" id="KW-0472">Membrane</keyword>
<feature type="compositionally biased region" description="Basic and acidic residues" evidence="1">
    <location>
        <begin position="264"/>
        <end position="278"/>
    </location>
</feature>
<feature type="region of interest" description="Disordered" evidence="1">
    <location>
        <begin position="207"/>
        <end position="234"/>
    </location>
</feature>
<name>A0A2J5HKX3_9EURO</name>
<dbReference type="PANTHER" id="PTHR40368:SF1">
    <property type="entry name" value="YALI0F14399P"/>
    <property type="match status" value="1"/>
</dbReference>
<organism evidence="3 4">
    <name type="scientific">Aspergillus taichungensis</name>
    <dbReference type="NCBI Taxonomy" id="482145"/>
    <lineage>
        <taxon>Eukaryota</taxon>
        <taxon>Fungi</taxon>
        <taxon>Dikarya</taxon>
        <taxon>Ascomycota</taxon>
        <taxon>Pezizomycotina</taxon>
        <taxon>Eurotiomycetes</taxon>
        <taxon>Eurotiomycetidae</taxon>
        <taxon>Eurotiales</taxon>
        <taxon>Aspergillaceae</taxon>
        <taxon>Aspergillus</taxon>
        <taxon>Aspergillus subgen. Circumdati</taxon>
    </lineage>
</organism>
<reference evidence="4" key="1">
    <citation type="submission" date="2017-12" db="EMBL/GenBank/DDBJ databases">
        <authorList>
            <consortium name="DOE Joint Genome Institute"/>
            <person name="Mondo S.J."/>
            <person name="Kjaerbolling I."/>
            <person name="Vesth T.C."/>
            <person name="Frisvad J.C."/>
            <person name="Nybo J.L."/>
            <person name="Theobald S."/>
            <person name="Kuo A."/>
            <person name="Bowyer P."/>
            <person name="Matsuda Y."/>
            <person name="Lyhne E.K."/>
            <person name="Kogle M.E."/>
            <person name="Clum A."/>
            <person name="Lipzen A."/>
            <person name="Salamov A."/>
            <person name="Ngan C.Y."/>
            <person name="Daum C."/>
            <person name="Chiniquy J."/>
            <person name="Barry K."/>
            <person name="LaButti K."/>
            <person name="Haridas S."/>
            <person name="Simmons B.A."/>
            <person name="Magnuson J.K."/>
            <person name="Mortensen U.H."/>
            <person name="Larsen T.O."/>
            <person name="Grigoriev I.V."/>
            <person name="Baker S.E."/>
            <person name="Andersen M.R."/>
            <person name="Nordberg H.P."/>
            <person name="Cantor M.N."/>
            <person name="Hua S.X."/>
        </authorList>
    </citation>
    <scope>NUCLEOTIDE SEQUENCE [LARGE SCALE GENOMIC DNA]</scope>
    <source>
        <strain evidence="4">IBT 19404</strain>
    </source>
</reference>
<keyword evidence="4" id="KW-1185">Reference proteome</keyword>
<keyword evidence="2" id="KW-0812">Transmembrane</keyword>
<gene>
    <name evidence="3" type="ORF">BDW42DRAFT_176167</name>
</gene>